<name>A0A7D9LGN1_PARCT</name>
<keyword evidence="5 8" id="KW-0269">Exonuclease</keyword>
<reference evidence="8" key="1">
    <citation type="submission" date="2020-04" db="EMBL/GenBank/DDBJ databases">
        <authorList>
            <person name="Alioto T."/>
            <person name="Alioto T."/>
            <person name="Gomez Garrido J."/>
        </authorList>
    </citation>
    <scope>NUCLEOTIDE SEQUENCE</scope>
    <source>
        <strain evidence="8">A484AB</strain>
    </source>
</reference>
<dbReference type="GO" id="GO:0003676">
    <property type="term" value="F:nucleic acid binding"/>
    <property type="evidence" value="ECO:0007669"/>
    <property type="project" value="InterPro"/>
</dbReference>
<evidence type="ECO:0000256" key="5">
    <source>
        <dbReference type="ARBA" id="ARBA00022839"/>
    </source>
</evidence>
<sequence>MAARFKNRSLTGKFEKIQKRNRGNIIKLQEGLQSWKNENISSEVEENKDENEEFEPATDIVINTRESTAKQEIKENLPQGSRIVDINQLRKGLESCPFCKEGPLSLSNVQQEKLYGLASKLYIQCQFCGQTNVVETSLAHKSGASGPMAYDINTKSVLASLHTGIGETHLNGILSVMNIPTMTRASFKTREREAGKAVEAVAGHTCVETIEIEKEHAIKIGETPDENNLVPISCSYDMGWQKRGKGFNSNTGQGAVMGLHTGKIMDYTTKTKTCRICDHAKKMNSTPRKHDCRKNHSGSSKAMEPTSAVQLFNNITKHNAKYSTYTGDDDSTTESFIHAQVPYGVEKFSDIIHIKRSLTSRLHNLAKMKRFPDCSSLSTKVIDYLVKCFSVAVNQNKGEPKSMQASLKCIVPHAFGIHTDCSESWCRWKQEPAMYKHAYLPYGKDLHGEELKLALNDIFSQYHSDNMVEKLAPIANSQRNESFNSTVGSKNPKIRFYGGSESNDFRVACAVAQTNVGYGYICRTLNSLGIEPGTNCEAYVNGMKRKRDGDNNRKKSLKFKKRRNEIHTKRIHGILSSEKKEGKTYETNIGLTLPTASTSTTANEELFCPDLPADTLASYEVFVPPYTPRPQCSPIAFDDNAAVFYNIVLFDTETNTTGKQAELCQLAAINQTTLASFSEYVLPNKNIDKYASRVNNLSIKTVDGKRVLFKQSNPVLALTCDEVLSRFIHYLENSIRECQKLTAHKVCTVLVGHNAKRFDVPVILHNSNSNIIAKFQSLGIFFGDSLSLFEYLVKESILKDRNGDSCALNQSAVYKALFDQGFDAHDALEDVKALHRILFSSPLNLSEKDLITHCQAIPFDEAYQDNLYLDQRHQLVQTLNTKLHGTISKGMVEKIASSGLSFANLQSLFDKFGRNGLIGVLSNPPTNNRGSKKPRVTKSKRILLAIVQYFEQTASEQ</sequence>
<keyword evidence="2" id="KW-0540">Nuclease</keyword>
<dbReference type="EMBL" id="CACRXK020016597">
    <property type="protein sequence ID" value="CAB4030058.1"/>
    <property type="molecule type" value="Genomic_DNA"/>
</dbReference>
<dbReference type="SUPFAM" id="SSF53098">
    <property type="entry name" value="Ribonuclease H-like"/>
    <property type="match status" value="1"/>
</dbReference>
<evidence type="ECO:0000256" key="4">
    <source>
        <dbReference type="ARBA" id="ARBA00022801"/>
    </source>
</evidence>
<dbReference type="OrthoDB" id="5976735at2759"/>
<dbReference type="AlphaFoldDB" id="A0A7D9LGN1"/>
<dbReference type="Gene3D" id="3.30.420.10">
    <property type="entry name" value="Ribonuclease H-like superfamily/Ribonuclease H"/>
    <property type="match status" value="1"/>
</dbReference>
<dbReference type="GO" id="GO:0005737">
    <property type="term" value="C:cytoplasm"/>
    <property type="evidence" value="ECO:0007669"/>
    <property type="project" value="TreeGrafter"/>
</dbReference>
<evidence type="ECO:0000256" key="6">
    <source>
        <dbReference type="ARBA" id="ARBA00022842"/>
    </source>
</evidence>
<comment type="cofactor">
    <cofactor evidence="1">
        <name>Mg(2+)</name>
        <dbReference type="ChEBI" id="CHEBI:18420"/>
    </cofactor>
</comment>
<evidence type="ECO:0000256" key="3">
    <source>
        <dbReference type="ARBA" id="ARBA00022723"/>
    </source>
</evidence>
<dbReference type="PANTHER" id="PTHR13058:SF19">
    <property type="entry name" value="LD40940P"/>
    <property type="match status" value="1"/>
</dbReference>
<dbReference type="Pfam" id="PF20700">
    <property type="entry name" value="Mutator"/>
    <property type="match status" value="1"/>
</dbReference>
<dbReference type="InterPro" id="IPR040393">
    <property type="entry name" value="TREX1/2"/>
</dbReference>
<keyword evidence="9" id="KW-1185">Reference proteome</keyword>
<dbReference type="PANTHER" id="PTHR13058">
    <property type="entry name" value="THREE PRIME REPAIR EXONUCLEASE 1, 2"/>
    <property type="match status" value="1"/>
</dbReference>
<accession>A0A7D9LGN1</accession>
<dbReference type="GO" id="GO:0046872">
    <property type="term" value="F:metal ion binding"/>
    <property type="evidence" value="ECO:0007669"/>
    <property type="project" value="UniProtKB-KW"/>
</dbReference>
<comment type="similarity">
    <text evidence="7">Belongs to the exonuclease superfamily. TREX family.</text>
</comment>
<organism evidence="8 9">
    <name type="scientific">Paramuricea clavata</name>
    <name type="common">Red gorgonian</name>
    <name type="synonym">Violescent sea-whip</name>
    <dbReference type="NCBI Taxonomy" id="317549"/>
    <lineage>
        <taxon>Eukaryota</taxon>
        <taxon>Metazoa</taxon>
        <taxon>Cnidaria</taxon>
        <taxon>Anthozoa</taxon>
        <taxon>Octocorallia</taxon>
        <taxon>Malacalcyonacea</taxon>
        <taxon>Plexauridae</taxon>
        <taxon>Paramuricea</taxon>
    </lineage>
</organism>
<dbReference type="InterPro" id="IPR049012">
    <property type="entry name" value="Mutator_transp_dom"/>
</dbReference>
<evidence type="ECO:0000256" key="2">
    <source>
        <dbReference type="ARBA" id="ARBA00022722"/>
    </source>
</evidence>
<evidence type="ECO:0000256" key="7">
    <source>
        <dbReference type="ARBA" id="ARBA00025769"/>
    </source>
</evidence>
<evidence type="ECO:0000313" key="8">
    <source>
        <dbReference type="EMBL" id="CAB4030058.1"/>
    </source>
</evidence>
<dbReference type="CDD" id="cd06127">
    <property type="entry name" value="DEDDh"/>
    <property type="match status" value="1"/>
</dbReference>
<dbReference type="InterPro" id="IPR036397">
    <property type="entry name" value="RNaseH_sf"/>
</dbReference>
<evidence type="ECO:0000313" key="9">
    <source>
        <dbReference type="Proteomes" id="UP001152795"/>
    </source>
</evidence>
<comment type="caution">
    <text evidence="8">The sequence shown here is derived from an EMBL/GenBank/DDBJ whole genome shotgun (WGS) entry which is preliminary data.</text>
</comment>
<proteinExistence type="inferred from homology"/>
<evidence type="ECO:0000256" key="1">
    <source>
        <dbReference type="ARBA" id="ARBA00001946"/>
    </source>
</evidence>
<dbReference type="SMART" id="SM00479">
    <property type="entry name" value="EXOIII"/>
    <property type="match status" value="1"/>
</dbReference>
<protein>
    <submittedName>
        <fullName evidence="8">Exonuclease R569</fullName>
    </submittedName>
</protein>
<dbReference type="GO" id="GO:0008296">
    <property type="term" value="F:3'-5'-DNA exonuclease activity"/>
    <property type="evidence" value="ECO:0007669"/>
    <property type="project" value="TreeGrafter"/>
</dbReference>
<keyword evidence="6" id="KW-0460">Magnesium</keyword>
<dbReference type="InterPro" id="IPR012337">
    <property type="entry name" value="RNaseH-like_sf"/>
</dbReference>
<keyword evidence="4" id="KW-0378">Hydrolase</keyword>
<dbReference type="GO" id="GO:0006308">
    <property type="term" value="P:DNA catabolic process"/>
    <property type="evidence" value="ECO:0007669"/>
    <property type="project" value="TreeGrafter"/>
</dbReference>
<dbReference type="InterPro" id="IPR013520">
    <property type="entry name" value="Ribonucl_H"/>
</dbReference>
<dbReference type="Proteomes" id="UP001152795">
    <property type="component" value="Unassembled WGS sequence"/>
</dbReference>
<dbReference type="Pfam" id="PF25244">
    <property type="entry name" value="PML_C"/>
    <property type="match status" value="1"/>
</dbReference>
<keyword evidence="3" id="KW-0479">Metal-binding</keyword>
<dbReference type="InterPro" id="IPR057617">
    <property type="entry name" value="PML_C"/>
</dbReference>
<gene>
    <name evidence="8" type="ORF">PACLA_8A051660</name>
</gene>